<dbReference type="GeneID" id="92069605"/>
<feature type="chain" id="PRO_5045838197" evidence="1">
    <location>
        <begin position="22"/>
        <end position="375"/>
    </location>
</feature>
<sequence length="375" mass="40937">MGVNDFLRACALAALGTVALSKPVYTHRRAAFFEAQKLADPTYGPVPGQDPIFNTYWGKAPTWPGNLTDPVLPTKKGPPGVDDQVWQNLLAAEWIIFNFYQQAVEMFNESSFIAAGMPNTTYQRVKEIRNNEAGHLRMFQTQISETSVKPGACKYHFPYYDPASFLALGTVLEISSMAFLTGLVQQVKLDKAKGAMLTIAETETRHEVWALMDIWKMNPLGGPSDTVFPYANEVLGSTSNLVVAGSCPKENPEYPYPNQHLPALGASKNTTSFVPGATIDLAFTDPQNQPKFVPGKQYYAVFFHGLKNITVPIDTCDWPKKSINATIPAKFEQKGVIATVIADTPGAPTKDTIVAGPGIILEQPEPLGVKLAQLS</sequence>
<protein>
    <submittedName>
        <fullName evidence="2">Uncharacterized protein</fullName>
    </submittedName>
</protein>
<dbReference type="EMBL" id="JAQQWE010000001">
    <property type="protein sequence ID" value="KAK7966044.1"/>
    <property type="molecule type" value="Genomic_DNA"/>
</dbReference>
<gene>
    <name evidence="2" type="ORF">PG986_000321</name>
</gene>
<name>A0ABR1QTX0_9PEZI</name>
<evidence type="ECO:0000313" key="2">
    <source>
        <dbReference type="EMBL" id="KAK7966044.1"/>
    </source>
</evidence>
<dbReference type="CDD" id="cd00657">
    <property type="entry name" value="Ferritin_like"/>
    <property type="match status" value="1"/>
</dbReference>
<reference evidence="2 3" key="1">
    <citation type="submission" date="2023-01" db="EMBL/GenBank/DDBJ databases">
        <title>Analysis of 21 Apiospora genomes using comparative genomics revels a genus with tremendous synthesis potential of carbohydrate active enzymes and secondary metabolites.</title>
        <authorList>
            <person name="Sorensen T."/>
        </authorList>
    </citation>
    <scope>NUCLEOTIDE SEQUENCE [LARGE SCALE GENOMIC DNA]</scope>
    <source>
        <strain evidence="2 3">CBS 24483</strain>
    </source>
</reference>
<keyword evidence="1" id="KW-0732">Signal</keyword>
<evidence type="ECO:0000256" key="1">
    <source>
        <dbReference type="SAM" id="SignalP"/>
    </source>
</evidence>
<proteinExistence type="predicted"/>
<accession>A0ABR1QTX0</accession>
<dbReference type="InterPro" id="IPR009078">
    <property type="entry name" value="Ferritin-like_SF"/>
</dbReference>
<dbReference type="SUPFAM" id="SSF47240">
    <property type="entry name" value="Ferritin-like"/>
    <property type="match status" value="1"/>
</dbReference>
<organism evidence="2 3">
    <name type="scientific">Apiospora aurea</name>
    <dbReference type="NCBI Taxonomy" id="335848"/>
    <lineage>
        <taxon>Eukaryota</taxon>
        <taxon>Fungi</taxon>
        <taxon>Dikarya</taxon>
        <taxon>Ascomycota</taxon>
        <taxon>Pezizomycotina</taxon>
        <taxon>Sordariomycetes</taxon>
        <taxon>Xylariomycetidae</taxon>
        <taxon>Amphisphaeriales</taxon>
        <taxon>Apiosporaceae</taxon>
        <taxon>Apiospora</taxon>
    </lineage>
</organism>
<dbReference type="Pfam" id="PF13668">
    <property type="entry name" value="Ferritin_2"/>
    <property type="match status" value="1"/>
</dbReference>
<keyword evidence="3" id="KW-1185">Reference proteome</keyword>
<dbReference type="RefSeq" id="XP_066705436.1">
    <property type="nucleotide sequence ID" value="XM_066836543.1"/>
</dbReference>
<dbReference type="Proteomes" id="UP001391051">
    <property type="component" value="Unassembled WGS sequence"/>
</dbReference>
<comment type="caution">
    <text evidence="2">The sequence shown here is derived from an EMBL/GenBank/DDBJ whole genome shotgun (WGS) entry which is preliminary data.</text>
</comment>
<evidence type="ECO:0000313" key="3">
    <source>
        <dbReference type="Proteomes" id="UP001391051"/>
    </source>
</evidence>
<feature type="signal peptide" evidence="1">
    <location>
        <begin position="1"/>
        <end position="21"/>
    </location>
</feature>